<dbReference type="EMBL" id="VYZN01001098">
    <property type="protein sequence ID" value="KAE9522518.1"/>
    <property type="molecule type" value="Genomic_DNA"/>
</dbReference>
<comment type="caution">
    <text evidence="1">The sequence shown here is derived from an EMBL/GenBank/DDBJ whole genome shotgun (WGS) entry which is preliminary data.</text>
</comment>
<sequence>MGYSCVDQGLRLKSLIDDITISNIIEDKLYKIAISILIKISIKVTILYQTFGWSIKLIAGIFSSTTHYINQHYLISKQENTQKKQKQHQEEKCLSKKYIHKPPILFLTPINHQALVHNVTLPTCAFGDGHTSRATLCKLSKHHTYPLFPHWLHSIAVKSTIKQGSNLSHQNRNPISLRNINCRAHRIDQQLDNLRSTRRNASICHNEKRAHQ</sequence>
<proteinExistence type="predicted"/>
<reference evidence="1 2" key="1">
    <citation type="submission" date="2019-08" db="EMBL/GenBank/DDBJ databases">
        <title>The genome of the soybean aphid Biotype 1, its phylome, world population structure and adaptation to the North American continent.</title>
        <authorList>
            <person name="Giordano R."/>
            <person name="Donthu R.K."/>
            <person name="Hernandez A.G."/>
            <person name="Wright C.L."/>
            <person name="Zimin A.V."/>
        </authorList>
    </citation>
    <scope>NUCLEOTIDE SEQUENCE [LARGE SCALE GENOMIC DNA]</scope>
    <source>
        <tissue evidence="1">Whole aphids</tissue>
    </source>
</reference>
<organism evidence="1 2">
    <name type="scientific">Aphis glycines</name>
    <name type="common">Soybean aphid</name>
    <dbReference type="NCBI Taxonomy" id="307491"/>
    <lineage>
        <taxon>Eukaryota</taxon>
        <taxon>Metazoa</taxon>
        <taxon>Ecdysozoa</taxon>
        <taxon>Arthropoda</taxon>
        <taxon>Hexapoda</taxon>
        <taxon>Insecta</taxon>
        <taxon>Pterygota</taxon>
        <taxon>Neoptera</taxon>
        <taxon>Paraneoptera</taxon>
        <taxon>Hemiptera</taxon>
        <taxon>Sternorrhyncha</taxon>
        <taxon>Aphidomorpha</taxon>
        <taxon>Aphidoidea</taxon>
        <taxon>Aphididae</taxon>
        <taxon>Aphidini</taxon>
        <taxon>Aphis</taxon>
        <taxon>Aphis</taxon>
    </lineage>
</organism>
<keyword evidence="2" id="KW-1185">Reference proteome</keyword>
<dbReference type="AlphaFoldDB" id="A0A6G0SWI5"/>
<evidence type="ECO:0000313" key="1">
    <source>
        <dbReference type="EMBL" id="KAE9522518.1"/>
    </source>
</evidence>
<protein>
    <submittedName>
        <fullName evidence="1">Uncharacterized protein</fullName>
    </submittedName>
</protein>
<gene>
    <name evidence="1" type="ORF">AGLY_017083</name>
</gene>
<dbReference type="Proteomes" id="UP000475862">
    <property type="component" value="Unassembled WGS sequence"/>
</dbReference>
<evidence type="ECO:0000313" key="2">
    <source>
        <dbReference type="Proteomes" id="UP000475862"/>
    </source>
</evidence>
<accession>A0A6G0SWI5</accession>
<dbReference type="Pfam" id="PF24664">
    <property type="entry name" value="Monjiviricetes_fusion"/>
    <property type="match status" value="1"/>
</dbReference>
<name>A0A6G0SWI5_APHGL</name>